<evidence type="ECO:0000313" key="7">
    <source>
        <dbReference type="EMBL" id="NGO39500.1"/>
    </source>
</evidence>
<keyword evidence="4" id="KW-0288">FMN</keyword>
<comment type="cofactor">
    <cofactor evidence="1">
        <name>FMN</name>
        <dbReference type="ChEBI" id="CHEBI:58210"/>
    </cofactor>
</comment>
<proteinExistence type="inferred from homology"/>
<dbReference type="Proteomes" id="UP000477311">
    <property type="component" value="Unassembled WGS sequence"/>
</dbReference>
<sequence>MKDFFALVEDRRSVRAFEARPVEPGLVERVLRAAQRAPSAGNLQAYEVVVVRDPQTIRSLAALCYNQTFIAQAPVVLVFCADPARSAVKYGAKGESLYALQDATIAAAYAELAVAALGLATCWVGAFDESELARRLKLRPGLRPIALFPVGWPAEQPARTPRRPFEEVVHEYQP</sequence>
<organism evidence="7 8">
    <name type="scientific">Limisphaera ngatamarikiensis</name>
    <dbReference type="NCBI Taxonomy" id="1324935"/>
    <lineage>
        <taxon>Bacteria</taxon>
        <taxon>Pseudomonadati</taxon>
        <taxon>Verrucomicrobiota</taxon>
        <taxon>Verrucomicrobiia</taxon>
        <taxon>Limisphaerales</taxon>
        <taxon>Limisphaeraceae</taxon>
        <taxon>Limisphaera</taxon>
    </lineage>
</organism>
<comment type="similarity">
    <text evidence="2">Belongs to the nitroreductase family.</text>
</comment>
<evidence type="ECO:0000256" key="4">
    <source>
        <dbReference type="ARBA" id="ARBA00022643"/>
    </source>
</evidence>
<dbReference type="GO" id="GO:0016491">
    <property type="term" value="F:oxidoreductase activity"/>
    <property type="evidence" value="ECO:0007669"/>
    <property type="project" value="UniProtKB-KW"/>
</dbReference>
<name>A0A6M1S299_9BACT</name>
<reference evidence="7 8" key="1">
    <citation type="submission" date="2020-02" db="EMBL/GenBank/DDBJ databases">
        <title>Draft genome sequence of Limisphaera ngatamarikiensis NGM72.4T, a thermophilic Verrucomicrobia grouped in subdivision 3.</title>
        <authorList>
            <person name="Carere C.R."/>
            <person name="Steen J."/>
            <person name="Hugenholtz P."/>
            <person name="Stott M.B."/>
        </authorList>
    </citation>
    <scope>NUCLEOTIDE SEQUENCE [LARGE SCALE GENOMIC DNA]</scope>
    <source>
        <strain evidence="7 8">NGM72.4</strain>
    </source>
</reference>
<evidence type="ECO:0000313" key="8">
    <source>
        <dbReference type="Proteomes" id="UP000477311"/>
    </source>
</evidence>
<accession>A0A6M1S299</accession>
<evidence type="ECO:0000256" key="5">
    <source>
        <dbReference type="ARBA" id="ARBA00023002"/>
    </source>
</evidence>
<dbReference type="InterPro" id="IPR000415">
    <property type="entry name" value="Nitroreductase-like"/>
</dbReference>
<evidence type="ECO:0000259" key="6">
    <source>
        <dbReference type="Pfam" id="PF00881"/>
    </source>
</evidence>
<dbReference type="EMBL" id="JAAKYA010000053">
    <property type="protein sequence ID" value="NGO39500.1"/>
    <property type="molecule type" value="Genomic_DNA"/>
</dbReference>
<comment type="caution">
    <text evidence="7">The sequence shown here is derived from an EMBL/GenBank/DDBJ whole genome shotgun (WGS) entry which is preliminary data.</text>
</comment>
<evidence type="ECO:0000256" key="1">
    <source>
        <dbReference type="ARBA" id="ARBA00001917"/>
    </source>
</evidence>
<protein>
    <submittedName>
        <fullName evidence="7">Nitroreductase</fullName>
    </submittedName>
</protein>
<keyword evidence="3" id="KW-0285">Flavoprotein</keyword>
<dbReference type="Pfam" id="PF00881">
    <property type="entry name" value="Nitroreductase"/>
    <property type="match status" value="1"/>
</dbReference>
<dbReference type="PANTHER" id="PTHR43673:SF2">
    <property type="entry name" value="NITROREDUCTASE"/>
    <property type="match status" value="1"/>
</dbReference>
<keyword evidence="8" id="KW-1185">Reference proteome</keyword>
<dbReference type="Gene3D" id="3.40.109.10">
    <property type="entry name" value="NADH Oxidase"/>
    <property type="match status" value="1"/>
</dbReference>
<dbReference type="InterPro" id="IPR029479">
    <property type="entry name" value="Nitroreductase"/>
</dbReference>
<dbReference type="RefSeq" id="WP_165107552.1">
    <property type="nucleotide sequence ID" value="NZ_JAAKYA010000053.1"/>
</dbReference>
<dbReference type="PANTHER" id="PTHR43673">
    <property type="entry name" value="NAD(P)H NITROREDUCTASE YDGI-RELATED"/>
    <property type="match status" value="1"/>
</dbReference>
<evidence type="ECO:0000256" key="3">
    <source>
        <dbReference type="ARBA" id="ARBA00022630"/>
    </source>
</evidence>
<dbReference type="SUPFAM" id="SSF55469">
    <property type="entry name" value="FMN-dependent nitroreductase-like"/>
    <property type="match status" value="1"/>
</dbReference>
<dbReference type="AlphaFoldDB" id="A0A6M1S299"/>
<feature type="domain" description="Nitroreductase" evidence="6">
    <location>
        <begin position="64"/>
        <end position="152"/>
    </location>
</feature>
<keyword evidence="5" id="KW-0560">Oxidoreductase</keyword>
<gene>
    <name evidence="7" type="ORF">G4L39_08840</name>
</gene>
<evidence type="ECO:0000256" key="2">
    <source>
        <dbReference type="ARBA" id="ARBA00007118"/>
    </source>
</evidence>